<dbReference type="EMBL" id="KN837138">
    <property type="protein sequence ID" value="KIJ41294.1"/>
    <property type="molecule type" value="Genomic_DNA"/>
</dbReference>
<evidence type="ECO:0000256" key="3">
    <source>
        <dbReference type="ARBA" id="ARBA00022989"/>
    </source>
</evidence>
<feature type="transmembrane region" description="Helical" evidence="6">
    <location>
        <begin position="378"/>
        <end position="397"/>
    </location>
</feature>
<sequence>MSGPDSSDSSTGKSPAFPEDTTRAEPHLSEASASTLIGEQPDNSTVPGCGQTSATAGHDGDEEEEERIELEERAAKPWYKRPSSNWIIASALVSTIIASTSFAPRIDVYTMLACEALQIERTEGQPMPTFADWTWRKLPPPPKSCSQDPKVQEAVAALSTLIAIAQGLLTCLTAGWWGQLSDRYGRVNILKVTIVAFLITDFNFLLVSLAADLLPGGYRFLVFGAILSGAMGGFSTAMTTMTAYMSDTTAPELRSRNFSMVMGLIMCGMALGPAIGSYIIRATQDLLSVFYLGTANHLLFIVFLIFILPESVTKASMRKSRKRYAALREEQAAKLAGPNGVRTLRASIRLCLRSFLIPLEPLAVLLPHKRPNSKGRDWNMFWLAVTSVLNATLMGIYTFKFQYMQRAFGWDSETTGVWLTVVSASRAIFLVLLLPAAIHFFKPSAPPIELPISEEEPLDAASEPFPIPPQPSRSPSKSRAARKLVKFDFFLALFSLLVELVSYGAMLLSTSPVQWTVATVIGAFASGYGPAMKSVALALYERGPYEGAETGKLFGALGVIDAAAAHVISPALFGFIYIVTVERFPKGIFIVGAGLAFLATLSLLFIRISNERARPVAAHDQEATAVEPLIDDQ</sequence>
<dbReference type="PANTHER" id="PTHR23507:SF1">
    <property type="entry name" value="FI18259P1-RELATED"/>
    <property type="match status" value="1"/>
</dbReference>
<dbReference type="GO" id="GO:0022857">
    <property type="term" value="F:transmembrane transporter activity"/>
    <property type="evidence" value="ECO:0007669"/>
    <property type="project" value="InterPro"/>
</dbReference>
<dbReference type="HOGENOM" id="CLU_017517_1_0_1"/>
<feature type="transmembrane region" description="Helical" evidence="6">
    <location>
        <begin position="258"/>
        <end position="280"/>
    </location>
</feature>
<dbReference type="PANTHER" id="PTHR23507">
    <property type="entry name" value="ZGC:174356"/>
    <property type="match status" value="1"/>
</dbReference>
<keyword evidence="3 6" id="KW-1133">Transmembrane helix</keyword>
<dbReference type="SUPFAM" id="SSF103473">
    <property type="entry name" value="MFS general substrate transporter"/>
    <property type="match status" value="1"/>
</dbReference>
<gene>
    <name evidence="7" type="ORF">M422DRAFT_780429</name>
</gene>
<keyword evidence="8" id="KW-1185">Reference proteome</keyword>
<comment type="subcellular location">
    <subcellularLocation>
        <location evidence="1">Membrane</location>
        <topology evidence="1">Multi-pass membrane protein</topology>
    </subcellularLocation>
</comment>
<keyword evidence="4 6" id="KW-0472">Membrane</keyword>
<feature type="transmembrane region" description="Helical" evidence="6">
    <location>
        <begin position="154"/>
        <end position="177"/>
    </location>
</feature>
<dbReference type="OrthoDB" id="3026777at2759"/>
<evidence type="ECO:0000256" key="4">
    <source>
        <dbReference type="ARBA" id="ARBA00023136"/>
    </source>
</evidence>
<protein>
    <recommendedName>
        <fullName evidence="9">Major facilitator superfamily (MFS) profile domain-containing protein</fullName>
    </recommendedName>
</protein>
<feature type="transmembrane region" description="Helical" evidence="6">
    <location>
        <begin position="513"/>
        <end position="532"/>
    </location>
</feature>
<evidence type="ECO:0000256" key="2">
    <source>
        <dbReference type="ARBA" id="ARBA00022692"/>
    </source>
</evidence>
<dbReference type="InterPro" id="IPR011701">
    <property type="entry name" value="MFS"/>
</dbReference>
<dbReference type="InterPro" id="IPR036259">
    <property type="entry name" value="MFS_trans_sf"/>
</dbReference>
<reference evidence="7 8" key="1">
    <citation type="submission" date="2014-06" db="EMBL/GenBank/DDBJ databases">
        <title>Evolutionary Origins and Diversification of the Mycorrhizal Mutualists.</title>
        <authorList>
            <consortium name="DOE Joint Genome Institute"/>
            <consortium name="Mycorrhizal Genomics Consortium"/>
            <person name="Kohler A."/>
            <person name="Kuo A."/>
            <person name="Nagy L.G."/>
            <person name="Floudas D."/>
            <person name="Copeland A."/>
            <person name="Barry K.W."/>
            <person name="Cichocki N."/>
            <person name="Veneault-Fourrey C."/>
            <person name="LaButti K."/>
            <person name="Lindquist E.A."/>
            <person name="Lipzen A."/>
            <person name="Lundell T."/>
            <person name="Morin E."/>
            <person name="Murat C."/>
            <person name="Riley R."/>
            <person name="Ohm R."/>
            <person name="Sun H."/>
            <person name="Tunlid A."/>
            <person name="Henrissat B."/>
            <person name="Grigoriev I.V."/>
            <person name="Hibbett D.S."/>
            <person name="Martin F."/>
        </authorList>
    </citation>
    <scope>NUCLEOTIDE SEQUENCE [LARGE SCALE GENOMIC DNA]</scope>
    <source>
        <strain evidence="7 8">SS14</strain>
    </source>
</reference>
<organism evidence="7 8">
    <name type="scientific">Sphaerobolus stellatus (strain SS14)</name>
    <dbReference type="NCBI Taxonomy" id="990650"/>
    <lineage>
        <taxon>Eukaryota</taxon>
        <taxon>Fungi</taxon>
        <taxon>Dikarya</taxon>
        <taxon>Basidiomycota</taxon>
        <taxon>Agaricomycotina</taxon>
        <taxon>Agaricomycetes</taxon>
        <taxon>Phallomycetidae</taxon>
        <taxon>Geastrales</taxon>
        <taxon>Sphaerobolaceae</taxon>
        <taxon>Sphaerobolus</taxon>
    </lineage>
</organism>
<feature type="transmembrane region" description="Helical" evidence="6">
    <location>
        <begin position="189"/>
        <end position="211"/>
    </location>
</feature>
<feature type="transmembrane region" description="Helical" evidence="6">
    <location>
        <begin position="487"/>
        <end position="507"/>
    </location>
</feature>
<dbReference type="Gene3D" id="1.20.1250.20">
    <property type="entry name" value="MFS general substrate transporter like domains"/>
    <property type="match status" value="1"/>
</dbReference>
<evidence type="ECO:0000313" key="8">
    <source>
        <dbReference type="Proteomes" id="UP000054279"/>
    </source>
</evidence>
<keyword evidence="2 6" id="KW-0812">Transmembrane</keyword>
<evidence type="ECO:0000256" key="5">
    <source>
        <dbReference type="SAM" id="MobiDB-lite"/>
    </source>
</evidence>
<evidence type="ECO:0008006" key="9">
    <source>
        <dbReference type="Google" id="ProtNLM"/>
    </source>
</evidence>
<feature type="transmembrane region" description="Helical" evidence="6">
    <location>
        <begin position="86"/>
        <end position="103"/>
    </location>
</feature>
<feature type="transmembrane region" description="Helical" evidence="6">
    <location>
        <begin position="553"/>
        <end position="578"/>
    </location>
</feature>
<feature type="transmembrane region" description="Helical" evidence="6">
    <location>
        <begin position="217"/>
        <end position="237"/>
    </location>
</feature>
<evidence type="ECO:0000313" key="7">
    <source>
        <dbReference type="EMBL" id="KIJ41294.1"/>
    </source>
</evidence>
<evidence type="ECO:0000256" key="6">
    <source>
        <dbReference type="SAM" id="Phobius"/>
    </source>
</evidence>
<dbReference type="Pfam" id="PF07690">
    <property type="entry name" value="MFS_1"/>
    <property type="match status" value="1"/>
</dbReference>
<accession>A0A0C9V2Q5</accession>
<feature type="region of interest" description="Disordered" evidence="5">
    <location>
        <begin position="1"/>
        <end position="67"/>
    </location>
</feature>
<evidence type="ECO:0000256" key="1">
    <source>
        <dbReference type="ARBA" id="ARBA00004141"/>
    </source>
</evidence>
<feature type="transmembrane region" description="Helical" evidence="6">
    <location>
        <begin position="286"/>
        <end position="308"/>
    </location>
</feature>
<feature type="transmembrane region" description="Helical" evidence="6">
    <location>
        <begin position="584"/>
        <end position="606"/>
    </location>
</feature>
<feature type="compositionally biased region" description="Polar residues" evidence="5">
    <location>
        <begin position="1"/>
        <end position="13"/>
    </location>
</feature>
<dbReference type="AlphaFoldDB" id="A0A0C9V2Q5"/>
<dbReference type="GO" id="GO:0016020">
    <property type="term" value="C:membrane"/>
    <property type="evidence" value="ECO:0007669"/>
    <property type="project" value="UniProtKB-SubCell"/>
</dbReference>
<feature type="compositionally biased region" description="Polar residues" evidence="5">
    <location>
        <begin position="31"/>
        <end position="55"/>
    </location>
</feature>
<name>A0A0C9V2Q5_SPHS4</name>
<proteinExistence type="predicted"/>
<dbReference type="Proteomes" id="UP000054279">
    <property type="component" value="Unassembled WGS sequence"/>
</dbReference>